<dbReference type="Proteomes" id="UP001241072">
    <property type="component" value="Unassembled WGS sequence"/>
</dbReference>
<dbReference type="RefSeq" id="WP_305003521.1">
    <property type="nucleotide sequence ID" value="NZ_JAUQUB010000003.1"/>
</dbReference>
<keyword evidence="1" id="KW-0472">Membrane</keyword>
<gene>
    <name evidence="2" type="ORF">Q5716_12705</name>
</gene>
<feature type="transmembrane region" description="Helical" evidence="1">
    <location>
        <begin position="74"/>
        <end position="94"/>
    </location>
</feature>
<proteinExistence type="predicted"/>
<name>A0ABT9BTG3_9MICO</name>
<keyword evidence="3" id="KW-1185">Reference proteome</keyword>
<sequence>MNVTNNSLRATLLFAATSIVAAIVVGAMLVSGWGGGILDNRVEWVYWAGAIFGAVGIGLLGAATVAPERASGRLTVAGVALFLVAPVLCVVAVFTDYWI</sequence>
<evidence type="ECO:0000313" key="3">
    <source>
        <dbReference type="Proteomes" id="UP001241072"/>
    </source>
</evidence>
<dbReference type="EMBL" id="JAUQUB010000003">
    <property type="protein sequence ID" value="MDO7883091.1"/>
    <property type="molecule type" value="Genomic_DNA"/>
</dbReference>
<feature type="transmembrane region" description="Helical" evidence="1">
    <location>
        <begin position="12"/>
        <end position="38"/>
    </location>
</feature>
<evidence type="ECO:0000313" key="2">
    <source>
        <dbReference type="EMBL" id="MDO7883091.1"/>
    </source>
</evidence>
<comment type="caution">
    <text evidence="2">The sequence shown here is derived from an EMBL/GenBank/DDBJ whole genome shotgun (WGS) entry which is preliminary data.</text>
</comment>
<feature type="transmembrane region" description="Helical" evidence="1">
    <location>
        <begin position="44"/>
        <end position="62"/>
    </location>
</feature>
<accession>A0ABT9BTG3</accession>
<protein>
    <submittedName>
        <fullName evidence="2">Uncharacterized protein</fullName>
    </submittedName>
</protein>
<organism evidence="2 3">
    <name type="scientific">Antiquaquibacter soli</name>
    <dbReference type="NCBI Taxonomy" id="3064523"/>
    <lineage>
        <taxon>Bacteria</taxon>
        <taxon>Bacillati</taxon>
        <taxon>Actinomycetota</taxon>
        <taxon>Actinomycetes</taxon>
        <taxon>Micrococcales</taxon>
        <taxon>Microbacteriaceae</taxon>
        <taxon>Antiquaquibacter</taxon>
    </lineage>
</organism>
<reference evidence="2 3" key="1">
    <citation type="submission" date="2023-07" db="EMBL/GenBank/DDBJ databases">
        <title>Protaetiibacter sp. nov WY-16 isolated from soil.</title>
        <authorList>
            <person name="Liu B."/>
            <person name="Wan Y."/>
        </authorList>
    </citation>
    <scope>NUCLEOTIDE SEQUENCE [LARGE SCALE GENOMIC DNA]</scope>
    <source>
        <strain evidence="2 3">WY-16</strain>
    </source>
</reference>
<evidence type="ECO:0000256" key="1">
    <source>
        <dbReference type="SAM" id="Phobius"/>
    </source>
</evidence>
<keyword evidence="1" id="KW-0812">Transmembrane</keyword>
<keyword evidence="1" id="KW-1133">Transmembrane helix</keyword>